<evidence type="ECO:0000256" key="2">
    <source>
        <dbReference type="ARBA" id="ARBA00012438"/>
    </source>
</evidence>
<dbReference type="GO" id="GO:0005524">
    <property type="term" value="F:ATP binding"/>
    <property type="evidence" value="ECO:0007669"/>
    <property type="project" value="UniProtKB-KW"/>
</dbReference>
<keyword evidence="7" id="KW-0547">Nucleotide-binding</keyword>
<dbReference type="InterPro" id="IPR002545">
    <property type="entry name" value="CheW-lke_dom"/>
</dbReference>
<sequence length="723" mass="77154">MDPMDEIRQTFFLECEDLLQALMEGLAAIEGGDEDPETVNAIFRAVHSIKGGAGAFSLDELVKFAHTFETVLDEVRADRMELTPALMSVFFRSADQLSDLVEAASVGDSVDTERMNAIMLELDALIDSDGSDAGEVEFEAIPLDFSMDFGDVEDDLPAPGGDSWTISFKPHATIFERGNDPVLLLRALAELGETEVTCNTDALPDLADIDTAQSCLSWDITLKGETVSEDDIREIFEFVEGDCDLTISFGAAADALPEIDLPPLGAPDEGEEPGWELATPSPDADEPAAIPDLPELPEPAAAEAAPAETEKSSGASPARAESSRAGPTATVRVELDRVDRLINLIGELVINQSMLAQAVSNSGVPQDSPLMDGLDEFKRLTRAIQEGVMAIRAQPVKPLFQRMSRIVREAAAATGKSVRLVTEGEGTEVDKTVIERLSDPLTHMIRNAVDHGLEQTADRAAAGKSEEGTVHLTASHRSGRVIIEIADDGAGINRTRVREIAVEKGLIDPDAALSEAEIDNLLFMPGFSTAKNVSNLSGRGVGMDVVKKAIQSLGGRVTLSSTPGKGTTFTISLPLTLAILDGMLVRVADQTKVVPLTDVVETLKLNPSQVHGLSNADRGIMVRGEFVPLVDVACELGYRPPLDKLSHHVVVLTETEGGSRTAFIVDQILDQRQVVIKGLEENYHSVPGIAAATILGNGEIALILDVAALATGRNRLSDVIRAA</sequence>
<feature type="compositionally biased region" description="Low complexity" evidence="13">
    <location>
        <begin position="287"/>
        <end position="307"/>
    </location>
</feature>
<evidence type="ECO:0000256" key="8">
    <source>
        <dbReference type="ARBA" id="ARBA00022777"/>
    </source>
</evidence>
<dbReference type="InterPro" id="IPR036061">
    <property type="entry name" value="CheW-like_dom_sf"/>
</dbReference>
<keyword evidence="5 12" id="KW-0597">Phosphoprotein</keyword>
<dbReference type="AlphaFoldDB" id="A0A399RS51"/>
<dbReference type="Pfam" id="PF01584">
    <property type="entry name" value="CheW"/>
    <property type="match status" value="1"/>
</dbReference>
<dbReference type="SMART" id="SM00073">
    <property type="entry name" value="HPT"/>
    <property type="match status" value="1"/>
</dbReference>
<dbReference type="RefSeq" id="WP_119374900.1">
    <property type="nucleotide sequence ID" value="NZ_QWFX01000005.1"/>
</dbReference>
<dbReference type="SUPFAM" id="SSF47384">
    <property type="entry name" value="Homodimeric domain of signal transducing histidine kinase"/>
    <property type="match status" value="1"/>
</dbReference>
<name>A0A399RS51_9PROT</name>
<dbReference type="FunFam" id="2.30.30.40:FF:000048">
    <property type="entry name" value="Chemotaxis protein CheA, putative"/>
    <property type="match status" value="1"/>
</dbReference>
<dbReference type="SMART" id="SM00260">
    <property type="entry name" value="CheW"/>
    <property type="match status" value="1"/>
</dbReference>
<dbReference type="OrthoDB" id="9803176at2"/>
<feature type="domain" description="Histidine kinase" evidence="14">
    <location>
        <begin position="370"/>
        <end position="577"/>
    </location>
</feature>
<feature type="modified residue" description="Phosphohistidine" evidence="12">
    <location>
        <position position="47"/>
    </location>
</feature>
<dbReference type="InterPro" id="IPR004105">
    <property type="entry name" value="CheA-like_dim"/>
</dbReference>
<dbReference type="SMART" id="SM00387">
    <property type="entry name" value="HATPase_c"/>
    <property type="match status" value="1"/>
</dbReference>
<protein>
    <recommendedName>
        <fullName evidence="3">Chemotaxis protein CheA</fullName>
        <ecNumber evidence="2">2.7.13.3</ecNumber>
    </recommendedName>
</protein>
<dbReference type="CDD" id="cd00088">
    <property type="entry name" value="HPT"/>
    <property type="match status" value="1"/>
</dbReference>
<dbReference type="EC" id="2.7.13.3" evidence="2"/>
<comment type="caution">
    <text evidence="17">The sequence shown here is derived from an EMBL/GenBank/DDBJ whole genome shotgun (WGS) entry which is preliminary data.</text>
</comment>
<evidence type="ECO:0000313" key="17">
    <source>
        <dbReference type="EMBL" id="RIJ32819.1"/>
    </source>
</evidence>
<evidence type="ECO:0000256" key="9">
    <source>
        <dbReference type="ARBA" id="ARBA00022840"/>
    </source>
</evidence>
<accession>A0A399RS51</accession>
<keyword evidence="9" id="KW-0067">ATP-binding</keyword>
<dbReference type="SUPFAM" id="SSF55874">
    <property type="entry name" value="ATPase domain of HSP90 chaperone/DNA topoisomerase II/histidine kinase"/>
    <property type="match status" value="1"/>
</dbReference>
<dbReference type="GO" id="GO:0006935">
    <property type="term" value="P:chemotaxis"/>
    <property type="evidence" value="ECO:0007669"/>
    <property type="project" value="UniProtKB-KW"/>
</dbReference>
<gene>
    <name evidence="17" type="ORF">D1223_02935</name>
</gene>
<dbReference type="InterPro" id="IPR036890">
    <property type="entry name" value="HATPase_C_sf"/>
</dbReference>
<evidence type="ECO:0000256" key="7">
    <source>
        <dbReference type="ARBA" id="ARBA00022741"/>
    </source>
</evidence>
<dbReference type="InterPro" id="IPR051315">
    <property type="entry name" value="Bact_Chemotaxis_CheA"/>
</dbReference>
<comment type="catalytic activity">
    <reaction evidence="1">
        <text>ATP + protein L-histidine = ADP + protein N-phospho-L-histidine.</text>
        <dbReference type="EC" id="2.7.13.3"/>
    </reaction>
</comment>
<dbReference type="InterPro" id="IPR037006">
    <property type="entry name" value="CheA-like_homodim_sf"/>
</dbReference>
<dbReference type="Gene3D" id="3.30.565.10">
    <property type="entry name" value="Histidine kinase-like ATPase, C-terminal domain"/>
    <property type="match status" value="1"/>
</dbReference>
<dbReference type="InterPro" id="IPR004358">
    <property type="entry name" value="Sig_transdc_His_kin-like_C"/>
</dbReference>
<reference evidence="17 18" key="1">
    <citation type="submission" date="2018-08" db="EMBL/GenBank/DDBJ databases">
        <title>Henriciella mobilis sp. nov., isolated from seawater.</title>
        <authorList>
            <person name="Cheng H."/>
            <person name="Wu Y.-H."/>
            <person name="Xu X.-W."/>
            <person name="Guo L.-L."/>
        </authorList>
    </citation>
    <scope>NUCLEOTIDE SEQUENCE [LARGE SCALE GENOMIC DNA]</scope>
    <source>
        <strain evidence="17 18">JN25</strain>
    </source>
</reference>
<feature type="domain" description="CheW-like" evidence="15">
    <location>
        <begin position="579"/>
        <end position="715"/>
    </location>
</feature>
<dbReference type="Gene3D" id="1.20.120.160">
    <property type="entry name" value="HPT domain"/>
    <property type="match status" value="1"/>
</dbReference>
<feature type="domain" description="HPt" evidence="16">
    <location>
        <begin position="1"/>
        <end position="104"/>
    </location>
</feature>
<evidence type="ECO:0000259" key="16">
    <source>
        <dbReference type="PROSITE" id="PS50894"/>
    </source>
</evidence>
<evidence type="ECO:0000256" key="10">
    <source>
        <dbReference type="ARBA" id="ARBA00023012"/>
    </source>
</evidence>
<dbReference type="CDD" id="cd00731">
    <property type="entry name" value="CheA_reg"/>
    <property type="match status" value="1"/>
</dbReference>
<dbReference type="GO" id="GO:0005737">
    <property type="term" value="C:cytoplasm"/>
    <property type="evidence" value="ECO:0007669"/>
    <property type="project" value="InterPro"/>
</dbReference>
<keyword evidence="10" id="KW-0902">Two-component regulatory system</keyword>
<dbReference type="InterPro" id="IPR005467">
    <property type="entry name" value="His_kinase_dom"/>
</dbReference>
<dbReference type="Gene3D" id="2.30.30.40">
    <property type="entry name" value="SH3 Domains"/>
    <property type="match status" value="1"/>
</dbReference>
<feature type="region of interest" description="Disordered" evidence="13">
    <location>
        <begin position="258"/>
        <end position="328"/>
    </location>
</feature>
<comment type="function">
    <text evidence="11">Involved in the transmission of sensory signals from the chemoreceptors to the flagellar motors. CheA is autophosphorylated; it can transfer its phosphate group to either CheB or CheY.</text>
</comment>
<evidence type="ECO:0000256" key="3">
    <source>
        <dbReference type="ARBA" id="ARBA00021495"/>
    </source>
</evidence>
<evidence type="ECO:0000256" key="6">
    <source>
        <dbReference type="ARBA" id="ARBA00022679"/>
    </source>
</evidence>
<evidence type="ECO:0000313" key="18">
    <source>
        <dbReference type="Proteomes" id="UP000266385"/>
    </source>
</evidence>
<evidence type="ECO:0000256" key="1">
    <source>
        <dbReference type="ARBA" id="ARBA00000085"/>
    </source>
</evidence>
<organism evidence="17 18">
    <name type="scientific">Henriciella mobilis</name>
    <dbReference type="NCBI Taxonomy" id="2305467"/>
    <lineage>
        <taxon>Bacteria</taxon>
        <taxon>Pseudomonadati</taxon>
        <taxon>Pseudomonadota</taxon>
        <taxon>Alphaproteobacteria</taxon>
        <taxon>Hyphomonadales</taxon>
        <taxon>Hyphomonadaceae</taxon>
        <taxon>Henriciella</taxon>
    </lineage>
</organism>
<evidence type="ECO:0000259" key="14">
    <source>
        <dbReference type="PROSITE" id="PS50109"/>
    </source>
</evidence>
<evidence type="ECO:0000256" key="5">
    <source>
        <dbReference type="ARBA" id="ARBA00022553"/>
    </source>
</evidence>
<dbReference type="InterPro" id="IPR008207">
    <property type="entry name" value="Sig_transdc_His_kin_Hpt_dom"/>
</dbReference>
<dbReference type="FunFam" id="3.30.565.10:FF:000016">
    <property type="entry name" value="Chemotaxis protein CheA, putative"/>
    <property type="match status" value="1"/>
</dbReference>
<dbReference type="EMBL" id="QWFX01000005">
    <property type="protein sequence ID" value="RIJ32819.1"/>
    <property type="molecule type" value="Genomic_DNA"/>
</dbReference>
<evidence type="ECO:0000256" key="4">
    <source>
        <dbReference type="ARBA" id="ARBA00022500"/>
    </source>
</evidence>
<dbReference type="Proteomes" id="UP000266385">
    <property type="component" value="Unassembled WGS sequence"/>
</dbReference>
<keyword evidence="8" id="KW-0418">Kinase</keyword>
<dbReference type="SUPFAM" id="SSF47226">
    <property type="entry name" value="Histidine-containing phosphotransfer domain, HPT domain"/>
    <property type="match status" value="1"/>
</dbReference>
<dbReference type="SUPFAM" id="SSF50341">
    <property type="entry name" value="CheW-like"/>
    <property type="match status" value="1"/>
</dbReference>
<dbReference type="CDD" id="cd16916">
    <property type="entry name" value="HATPase_CheA-like"/>
    <property type="match status" value="1"/>
</dbReference>
<dbReference type="PANTHER" id="PTHR43395:SF10">
    <property type="entry name" value="CHEMOTAXIS PROTEIN CHEA"/>
    <property type="match status" value="1"/>
</dbReference>
<dbReference type="PROSITE" id="PS50109">
    <property type="entry name" value="HIS_KIN"/>
    <property type="match status" value="1"/>
</dbReference>
<keyword evidence="18" id="KW-1185">Reference proteome</keyword>
<dbReference type="PROSITE" id="PS50851">
    <property type="entry name" value="CHEW"/>
    <property type="match status" value="1"/>
</dbReference>
<dbReference type="InterPro" id="IPR003594">
    <property type="entry name" value="HATPase_dom"/>
</dbReference>
<evidence type="ECO:0000256" key="12">
    <source>
        <dbReference type="PROSITE-ProRule" id="PRU00110"/>
    </source>
</evidence>
<keyword evidence="6" id="KW-0808">Transferase</keyword>
<dbReference type="Pfam" id="PF02518">
    <property type="entry name" value="HATPase_c"/>
    <property type="match status" value="1"/>
</dbReference>
<evidence type="ECO:0000256" key="11">
    <source>
        <dbReference type="ARBA" id="ARBA00035100"/>
    </source>
</evidence>
<proteinExistence type="predicted"/>
<dbReference type="InterPro" id="IPR036641">
    <property type="entry name" value="HPT_dom_sf"/>
</dbReference>
<dbReference type="Gene3D" id="1.10.287.560">
    <property type="entry name" value="Histidine kinase CheA-like, homodimeric domain"/>
    <property type="match status" value="1"/>
</dbReference>
<dbReference type="Pfam" id="PF02895">
    <property type="entry name" value="H-kinase_dim"/>
    <property type="match status" value="1"/>
</dbReference>
<evidence type="ECO:0000259" key="15">
    <source>
        <dbReference type="PROSITE" id="PS50851"/>
    </source>
</evidence>
<dbReference type="Pfam" id="PF01627">
    <property type="entry name" value="Hpt"/>
    <property type="match status" value="1"/>
</dbReference>
<dbReference type="GO" id="GO:0000155">
    <property type="term" value="F:phosphorelay sensor kinase activity"/>
    <property type="evidence" value="ECO:0007669"/>
    <property type="project" value="InterPro"/>
</dbReference>
<dbReference type="InterPro" id="IPR036097">
    <property type="entry name" value="HisK_dim/P_sf"/>
</dbReference>
<dbReference type="SMART" id="SM01231">
    <property type="entry name" value="H-kinase_dim"/>
    <property type="match status" value="1"/>
</dbReference>
<evidence type="ECO:0000256" key="13">
    <source>
        <dbReference type="SAM" id="MobiDB-lite"/>
    </source>
</evidence>
<dbReference type="PRINTS" id="PR00344">
    <property type="entry name" value="BCTRLSENSOR"/>
</dbReference>
<dbReference type="PANTHER" id="PTHR43395">
    <property type="entry name" value="SENSOR HISTIDINE KINASE CHEA"/>
    <property type="match status" value="1"/>
</dbReference>
<dbReference type="PROSITE" id="PS50894">
    <property type="entry name" value="HPT"/>
    <property type="match status" value="1"/>
</dbReference>
<keyword evidence="4" id="KW-0145">Chemotaxis</keyword>